<gene>
    <name evidence="3" type="ORF">ACRB68_20910</name>
</gene>
<dbReference type="Proteomes" id="UP000487268">
    <property type="component" value="Unassembled WGS sequence"/>
</dbReference>
<organism evidence="3 4">
    <name type="scientific">Actinomadura macrotermitis</name>
    <dbReference type="NCBI Taxonomy" id="2585200"/>
    <lineage>
        <taxon>Bacteria</taxon>
        <taxon>Bacillati</taxon>
        <taxon>Actinomycetota</taxon>
        <taxon>Actinomycetes</taxon>
        <taxon>Streptosporangiales</taxon>
        <taxon>Thermomonosporaceae</taxon>
        <taxon>Actinomadura</taxon>
    </lineage>
</organism>
<reference evidence="3 4" key="1">
    <citation type="submission" date="2019-10" db="EMBL/GenBank/DDBJ databases">
        <title>Actinomadura rubteroloni sp. nov. and Actinomadura macrotermitis sp. nov., isolated from the gut of fungus growing-termite Macrotermes natalensis.</title>
        <authorList>
            <person name="Benndorf R."/>
            <person name="Martin K."/>
            <person name="Kuefner M."/>
            <person name="De Beer W."/>
            <person name="Kaster A.-K."/>
            <person name="Vollmers J."/>
            <person name="Poulsen M."/>
            <person name="Beemelmanns C."/>
        </authorList>
    </citation>
    <scope>NUCLEOTIDE SEQUENCE [LARGE SCALE GENOMIC DNA]</scope>
    <source>
        <strain evidence="3 4">RB68</strain>
    </source>
</reference>
<dbReference type="AlphaFoldDB" id="A0A7K0BT21"/>
<dbReference type="EMBL" id="WEGH01000001">
    <property type="protein sequence ID" value="MQY04042.1"/>
    <property type="molecule type" value="Genomic_DNA"/>
</dbReference>
<feature type="transmembrane region" description="Helical" evidence="2">
    <location>
        <begin position="53"/>
        <end position="77"/>
    </location>
</feature>
<protein>
    <submittedName>
        <fullName evidence="3">Uncharacterized protein</fullName>
    </submittedName>
</protein>
<comment type="caution">
    <text evidence="3">The sequence shown here is derived from an EMBL/GenBank/DDBJ whole genome shotgun (WGS) entry which is preliminary data.</text>
</comment>
<feature type="region of interest" description="Disordered" evidence="1">
    <location>
        <begin position="82"/>
        <end position="103"/>
    </location>
</feature>
<name>A0A7K0BT21_9ACTN</name>
<keyword evidence="2" id="KW-0472">Membrane</keyword>
<evidence type="ECO:0000313" key="4">
    <source>
        <dbReference type="Proteomes" id="UP000487268"/>
    </source>
</evidence>
<keyword evidence="2" id="KW-1133">Transmembrane helix</keyword>
<keyword evidence="4" id="KW-1185">Reference proteome</keyword>
<keyword evidence="2" id="KW-0812">Transmembrane</keyword>
<evidence type="ECO:0000256" key="2">
    <source>
        <dbReference type="SAM" id="Phobius"/>
    </source>
</evidence>
<evidence type="ECO:0000256" key="1">
    <source>
        <dbReference type="SAM" id="MobiDB-lite"/>
    </source>
</evidence>
<dbReference type="InterPro" id="IPR046151">
    <property type="entry name" value="DUF6153"/>
</dbReference>
<sequence>MLALLAGLFLMHGLTASPSPVHVTEPVLMAAHETMDHTAGAAVTASPGGMAGHTAGCAAGTICFALLAMALAFAVALGRPATPPPLRTGPSWGRVRRRGPPRARPPTCYSLCVLRL</sequence>
<evidence type="ECO:0000313" key="3">
    <source>
        <dbReference type="EMBL" id="MQY04042.1"/>
    </source>
</evidence>
<dbReference type="Pfam" id="PF19650">
    <property type="entry name" value="DUF6153"/>
    <property type="match status" value="1"/>
</dbReference>
<proteinExistence type="predicted"/>
<accession>A0A7K0BT21</accession>